<evidence type="ECO:0000313" key="12">
    <source>
        <dbReference type="Proteomes" id="UP000217005"/>
    </source>
</evidence>
<dbReference type="AlphaFoldDB" id="A0A261SUG7"/>
<keyword evidence="5" id="KW-0378">Hydrolase</keyword>
<dbReference type="Pfam" id="PF01551">
    <property type="entry name" value="Peptidase_M23"/>
    <property type="match status" value="1"/>
</dbReference>
<keyword evidence="8" id="KW-1133">Transmembrane helix</keyword>
<dbReference type="Pfam" id="PF19425">
    <property type="entry name" value="Csd3_N2"/>
    <property type="match status" value="1"/>
</dbReference>
<keyword evidence="6" id="KW-0862">Zinc</keyword>
<keyword evidence="4" id="KW-0479">Metal-binding</keyword>
<dbReference type="OrthoDB" id="9815245at2"/>
<comment type="caution">
    <text evidence="11">The sequence shown here is derived from an EMBL/GenBank/DDBJ whole genome shotgun (WGS) entry which is preliminary data.</text>
</comment>
<evidence type="ECO:0000313" key="11">
    <source>
        <dbReference type="EMBL" id="OZI40805.1"/>
    </source>
</evidence>
<evidence type="ECO:0000259" key="9">
    <source>
        <dbReference type="Pfam" id="PF01551"/>
    </source>
</evidence>
<evidence type="ECO:0000256" key="3">
    <source>
        <dbReference type="ARBA" id="ARBA00022670"/>
    </source>
</evidence>
<dbReference type="InterPro" id="IPR045834">
    <property type="entry name" value="Csd3_N2"/>
</dbReference>
<dbReference type="GO" id="GO:0030313">
    <property type="term" value="C:cell envelope"/>
    <property type="evidence" value="ECO:0007669"/>
    <property type="project" value="UniProtKB-SubCell"/>
</dbReference>
<dbReference type="PANTHER" id="PTHR21666">
    <property type="entry name" value="PEPTIDASE-RELATED"/>
    <property type="match status" value="1"/>
</dbReference>
<dbReference type="InterPro" id="IPR011055">
    <property type="entry name" value="Dup_hybrid_motif"/>
</dbReference>
<accession>A0A261SUG7</accession>
<dbReference type="InterPro" id="IPR050570">
    <property type="entry name" value="Cell_wall_metabolism_enzyme"/>
</dbReference>
<feature type="transmembrane region" description="Helical" evidence="8">
    <location>
        <begin position="37"/>
        <end position="55"/>
    </location>
</feature>
<reference evidence="11 12" key="1">
    <citation type="submission" date="2017-05" db="EMBL/GenBank/DDBJ databases">
        <title>Complete and WGS of Bordetella genogroups.</title>
        <authorList>
            <person name="Spilker T."/>
            <person name="LiPuma J."/>
        </authorList>
    </citation>
    <scope>NUCLEOTIDE SEQUENCE [LARGE SCALE GENOMIC DNA]</scope>
    <source>
        <strain evidence="11 12">AU17610</strain>
    </source>
</reference>
<evidence type="ECO:0000259" key="10">
    <source>
        <dbReference type="Pfam" id="PF19425"/>
    </source>
</evidence>
<comment type="cofactor">
    <cofactor evidence="1">
        <name>Zn(2+)</name>
        <dbReference type="ChEBI" id="CHEBI:29105"/>
    </cofactor>
</comment>
<organism evidence="11 12">
    <name type="scientific">Bordetella genomosp. 1</name>
    <dbReference type="NCBI Taxonomy" id="1395607"/>
    <lineage>
        <taxon>Bacteria</taxon>
        <taxon>Pseudomonadati</taxon>
        <taxon>Pseudomonadota</taxon>
        <taxon>Betaproteobacteria</taxon>
        <taxon>Burkholderiales</taxon>
        <taxon>Alcaligenaceae</taxon>
        <taxon>Bordetella</taxon>
    </lineage>
</organism>
<dbReference type="Proteomes" id="UP000217005">
    <property type="component" value="Unassembled WGS sequence"/>
</dbReference>
<evidence type="ECO:0000256" key="5">
    <source>
        <dbReference type="ARBA" id="ARBA00022801"/>
    </source>
</evidence>
<dbReference type="Gene3D" id="3.10.450.350">
    <property type="match status" value="2"/>
</dbReference>
<dbReference type="SUPFAM" id="SSF51261">
    <property type="entry name" value="Duplicated hybrid motif"/>
    <property type="match status" value="1"/>
</dbReference>
<feature type="domain" description="Csd3-like second N-terminal" evidence="10">
    <location>
        <begin position="192"/>
        <end position="313"/>
    </location>
</feature>
<dbReference type="Gene3D" id="2.70.70.10">
    <property type="entry name" value="Glucose Permease (Domain IIA)"/>
    <property type="match status" value="1"/>
</dbReference>
<dbReference type="PANTHER" id="PTHR21666:SF288">
    <property type="entry name" value="CELL DIVISION PROTEIN YTFB"/>
    <property type="match status" value="1"/>
</dbReference>
<evidence type="ECO:0000256" key="4">
    <source>
        <dbReference type="ARBA" id="ARBA00022723"/>
    </source>
</evidence>
<evidence type="ECO:0000256" key="6">
    <source>
        <dbReference type="ARBA" id="ARBA00022833"/>
    </source>
</evidence>
<proteinExistence type="predicted"/>
<evidence type="ECO:0000256" key="8">
    <source>
        <dbReference type="SAM" id="Phobius"/>
    </source>
</evidence>
<evidence type="ECO:0000256" key="1">
    <source>
        <dbReference type="ARBA" id="ARBA00001947"/>
    </source>
</evidence>
<evidence type="ECO:0000256" key="7">
    <source>
        <dbReference type="ARBA" id="ARBA00023049"/>
    </source>
</evidence>
<keyword evidence="8" id="KW-0472">Membrane</keyword>
<dbReference type="EMBL" id="NEVL01000001">
    <property type="protein sequence ID" value="OZI40805.1"/>
    <property type="molecule type" value="Genomic_DNA"/>
</dbReference>
<keyword evidence="3" id="KW-0645">Protease</keyword>
<comment type="subcellular location">
    <subcellularLocation>
        <location evidence="2">Cell envelope</location>
    </subcellularLocation>
</comment>
<name>A0A261SUG7_9BORD</name>
<dbReference type="CDD" id="cd12797">
    <property type="entry name" value="M23_peptidase"/>
    <property type="match status" value="1"/>
</dbReference>
<keyword evidence="7" id="KW-0482">Metalloprotease</keyword>
<evidence type="ECO:0000256" key="2">
    <source>
        <dbReference type="ARBA" id="ARBA00004196"/>
    </source>
</evidence>
<sequence length="472" mass="51333">MNRGPNSLVSSFRRKVAALFAPQAEPSSRGGAMFRRTLVVSALGLFVGAAALGMVQQPNHADLPPMRLINSELPLESSQVQVSTTPATDAPYISETRIRAGDTLAAVLQRLEIDESGLQSFLTHEPSARSIYKLYPGRAVQAATDAEGKLVWLRYIHTPGNESNGQVYTKMLQVEPTASGFKAQELTENTELQTRVAVGTIRSSLFGATDAAGIPDSITLQMADILSAKIDFLRDLRQGDQFRVVYETRSHDGRYAGAGRLLAVEFINGGKTYNAVWFSADNKSGSYYDFDGTSLRGAFLRTALKFTRISSTFGMRMHPIHKTWTGHKGVDYAAPTGTPIHSTADGTVDFAGWQNGYGNVVIVKHHGKYSTLYAHQSRIAPGLKKGDKIAQGDLVGYVGSTGWATGPHLHYEFRVDNQPIDPLSVDLPVARTLEPAEARAFAQAVAPYKQQIELLTQFQTTLPEATTSVASR</sequence>
<dbReference type="GO" id="GO:0046872">
    <property type="term" value="F:metal ion binding"/>
    <property type="evidence" value="ECO:0007669"/>
    <property type="project" value="UniProtKB-KW"/>
</dbReference>
<feature type="domain" description="M23ase beta-sheet core" evidence="9">
    <location>
        <begin position="326"/>
        <end position="422"/>
    </location>
</feature>
<dbReference type="GO" id="GO:0006508">
    <property type="term" value="P:proteolysis"/>
    <property type="evidence" value="ECO:0007669"/>
    <property type="project" value="UniProtKB-KW"/>
</dbReference>
<gene>
    <name evidence="11" type="ORF">CEG14_03335</name>
</gene>
<dbReference type="InterPro" id="IPR016047">
    <property type="entry name" value="M23ase_b-sheet_dom"/>
</dbReference>
<keyword evidence="8" id="KW-0812">Transmembrane</keyword>
<protein>
    <submittedName>
        <fullName evidence="11">Metallopeptidase</fullName>
    </submittedName>
</protein>
<dbReference type="GO" id="GO:0004222">
    <property type="term" value="F:metalloendopeptidase activity"/>
    <property type="evidence" value="ECO:0007669"/>
    <property type="project" value="TreeGrafter"/>
</dbReference>
<dbReference type="RefSeq" id="WP_094824919.1">
    <property type="nucleotide sequence ID" value="NZ_NEVL01000001.1"/>
</dbReference>